<comment type="caution">
    <text evidence="2">The sequence shown here is derived from an EMBL/GenBank/DDBJ whole genome shotgun (WGS) entry which is preliminary data.</text>
</comment>
<dbReference type="InterPro" id="IPR029063">
    <property type="entry name" value="SAM-dependent_MTases_sf"/>
</dbReference>
<proteinExistence type="predicted"/>
<dbReference type="SUPFAM" id="SSF53335">
    <property type="entry name" value="S-adenosyl-L-methionine-dependent methyltransferases"/>
    <property type="match status" value="1"/>
</dbReference>
<protein>
    <recommendedName>
        <fullName evidence="1">Methyltransferase domain-containing protein</fullName>
    </recommendedName>
</protein>
<dbReference type="EMBL" id="LCCW01000011">
    <property type="protein sequence ID" value="KKS42571.1"/>
    <property type="molecule type" value="Genomic_DNA"/>
</dbReference>
<sequence length="277" mass="31953">MFKIENITAVSIQKFSYPDFIGFINQWNTPPGSYSTLSKLATFSKITNQSHILEVACSTGFSSRELAAMTGCSGVGFDLSENSIQMANFNKKHYAPDINVSYQVTDGYIYKQRKKFTHIIVGGGLRFFSNPEKMLARCIKMVEDGGYILATPYYQTHQMPQSLVQHTHNALGIPLAAFSRFVYKDVMKLFNKLEIIFEERNKLVQETNEELAYYCKSVIDRACKIHKISDKEIYEAMYKKLFAIRKLINEGRSYQEYCVLVLRYRKSVYPNRFVALF</sequence>
<organism evidence="2 3">
    <name type="scientific">Candidatus Kuenenbacteria bacterium GW2011_GWA2_42_15</name>
    <dbReference type="NCBI Taxonomy" id="1618677"/>
    <lineage>
        <taxon>Bacteria</taxon>
        <taxon>Candidatus Kueneniibacteriota</taxon>
    </lineage>
</organism>
<dbReference type="InterPro" id="IPR041698">
    <property type="entry name" value="Methyltransf_25"/>
</dbReference>
<evidence type="ECO:0000313" key="2">
    <source>
        <dbReference type="EMBL" id="KKS42571.1"/>
    </source>
</evidence>
<accession>A0A0G1B8B5</accession>
<feature type="domain" description="Methyltransferase" evidence="1">
    <location>
        <begin position="52"/>
        <end position="146"/>
    </location>
</feature>
<dbReference type="Proteomes" id="UP000034516">
    <property type="component" value="Unassembled WGS sequence"/>
</dbReference>
<dbReference type="CDD" id="cd02440">
    <property type="entry name" value="AdoMet_MTases"/>
    <property type="match status" value="1"/>
</dbReference>
<reference evidence="2 3" key="1">
    <citation type="journal article" date="2015" name="Nature">
        <title>rRNA introns, odd ribosomes, and small enigmatic genomes across a large radiation of phyla.</title>
        <authorList>
            <person name="Brown C.T."/>
            <person name="Hug L.A."/>
            <person name="Thomas B.C."/>
            <person name="Sharon I."/>
            <person name="Castelle C.J."/>
            <person name="Singh A."/>
            <person name="Wilkins M.J."/>
            <person name="Williams K.H."/>
            <person name="Banfield J.F."/>
        </authorList>
    </citation>
    <scope>NUCLEOTIDE SEQUENCE [LARGE SCALE GENOMIC DNA]</scope>
</reference>
<evidence type="ECO:0000313" key="3">
    <source>
        <dbReference type="Proteomes" id="UP000034516"/>
    </source>
</evidence>
<gene>
    <name evidence="2" type="ORF">UV02_C0011G0019</name>
</gene>
<name>A0A0G1B8B5_9BACT</name>
<evidence type="ECO:0000259" key="1">
    <source>
        <dbReference type="Pfam" id="PF13649"/>
    </source>
</evidence>
<dbReference type="Pfam" id="PF13649">
    <property type="entry name" value="Methyltransf_25"/>
    <property type="match status" value="1"/>
</dbReference>
<dbReference type="Gene3D" id="3.40.50.150">
    <property type="entry name" value="Vaccinia Virus protein VP39"/>
    <property type="match status" value="1"/>
</dbReference>
<dbReference type="AlphaFoldDB" id="A0A0G1B8B5"/>